<gene>
    <name evidence="6" type="ORF">SAMN05443292_1635</name>
</gene>
<accession>A0A1I3FUE8</accession>
<dbReference type="InterPro" id="IPR026444">
    <property type="entry name" value="Secre_tail"/>
</dbReference>
<evidence type="ECO:0000259" key="5">
    <source>
        <dbReference type="Pfam" id="PF18962"/>
    </source>
</evidence>
<dbReference type="OrthoDB" id="5381604at2"/>
<dbReference type="InterPro" id="IPR003305">
    <property type="entry name" value="CenC_carb-bd"/>
</dbReference>
<dbReference type="SUPFAM" id="SSF49785">
    <property type="entry name" value="Galactose-binding domain-like"/>
    <property type="match status" value="1"/>
</dbReference>
<dbReference type="Pfam" id="PF18962">
    <property type="entry name" value="Por_Secre_tail"/>
    <property type="match status" value="1"/>
</dbReference>
<keyword evidence="2" id="KW-0378">Hydrolase</keyword>
<proteinExistence type="predicted"/>
<dbReference type="EMBL" id="FOQT01000002">
    <property type="protein sequence ID" value="SFI14829.1"/>
    <property type="molecule type" value="Genomic_DNA"/>
</dbReference>
<dbReference type="NCBIfam" id="TIGR04183">
    <property type="entry name" value="Por_Secre_tail"/>
    <property type="match status" value="1"/>
</dbReference>
<dbReference type="InterPro" id="IPR008979">
    <property type="entry name" value="Galactose-bd-like_sf"/>
</dbReference>
<keyword evidence="1 3" id="KW-0732">Signal</keyword>
<keyword evidence="7" id="KW-1185">Reference proteome</keyword>
<evidence type="ECO:0000256" key="3">
    <source>
        <dbReference type="SAM" id="SignalP"/>
    </source>
</evidence>
<evidence type="ECO:0000256" key="2">
    <source>
        <dbReference type="ARBA" id="ARBA00022801"/>
    </source>
</evidence>
<evidence type="ECO:0000313" key="6">
    <source>
        <dbReference type="EMBL" id="SFI14829.1"/>
    </source>
</evidence>
<dbReference type="Pfam" id="PF02018">
    <property type="entry name" value="CBM_4_9"/>
    <property type="match status" value="1"/>
</dbReference>
<protein>
    <submittedName>
        <fullName evidence="6">Por secretion system C-terminal sorting domain-containing protein</fullName>
    </submittedName>
</protein>
<organism evidence="6 7">
    <name type="scientific">Halpernia frigidisoli</name>
    <dbReference type="NCBI Taxonomy" id="1125876"/>
    <lineage>
        <taxon>Bacteria</taxon>
        <taxon>Pseudomonadati</taxon>
        <taxon>Bacteroidota</taxon>
        <taxon>Flavobacteriia</taxon>
        <taxon>Flavobacteriales</taxon>
        <taxon>Weeksellaceae</taxon>
        <taxon>Chryseobacterium group</taxon>
        <taxon>Halpernia</taxon>
    </lineage>
</organism>
<feature type="signal peptide" evidence="3">
    <location>
        <begin position="1"/>
        <end position="20"/>
    </location>
</feature>
<dbReference type="Gene3D" id="2.60.120.260">
    <property type="entry name" value="Galactose-binding domain-like"/>
    <property type="match status" value="1"/>
</dbReference>
<reference evidence="6 7" key="1">
    <citation type="submission" date="2016-10" db="EMBL/GenBank/DDBJ databases">
        <authorList>
            <person name="de Groot N.N."/>
        </authorList>
    </citation>
    <scope>NUCLEOTIDE SEQUENCE [LARGE SCALE GENOMIC DNA]</scope>
    <source>
        <strain evidence="6 7">DSM 26000</strain>
    </source>
</reference>
<dbReference type="AlphaFoldDB" id="A0A1I3FUE8"/>
<dbReference type="GO" id="GO:0016798">
    <property type="term" value="F:hydrolase activity, acting on glycosyl bonds"/>
    <property type="evidence" value="ECO:0007669"/>
    <property type="project" value="InterPro"/>
</dbReference>
<dbReference type="RefSeq" id="WP_090079600.1">
    <property type="nucleotide sequence ID" value="NZ_FOQT01000002.1"/>
</dbReference>
<feature type="chain" id="PRO_5011641422" evidence="3">
    <location>
        <begin position="21"/>
        <end position="506"/>
    </location>
</feature>
<feature type="domain" description="Secretion system C-terminal sorting" evidence="5">
    <location>
        <begin position="439"/>
        <end position="505"/>
    </location>
</feature>
<feature type="domain" description="CBM-cenC" evidence="4">
    <location>
        <begin position="22"/>
        <end position="140"/>
    </location>
</feature>
<evidence type="ECO:0000313" key="7">
    <source>
        <dbReference type="Proteomes" id="UP000198931"/>
    </source>
</evidence>
<evidence type="ECO:0000256" key="1">
    <source>
        <dbReference type="ARBA" id="ARBA00022729"/>
    </source>
</evidence>
<dbReference type="STRING" id="1125876.SAMN05443292_1635"/>
<name>A0A1I3FUE8_9FLAO</name>
<dbReference type="Proteomes" id="UP000198931">
    <property type="component" value="Unassembled WGS sequence"/>
</dbReference>
<evidence type="ECO:0000259" key="4">
    <source>
        <dbReference type="Pfam" id="PF02018"/>
    </source>
</evidence>
<sequence length="506" mass="53009">MKTKFLSLLIAVFAFAIGSAQELVTNGNFNAGGTGWSGNALNVVTVGGNSYNEANVAAAGNAYDSNLSYVLPLTGGTKYTLTFDSWSTAPRAFIVGLGLNHDPYTSVTTTQNITATQTTYTMNFTPTVTDTNSRIIFDMGAQTGIVRIDNVSLKVFVADPTTDATLTDLKVNGTSIIGFSPDTTTYTYSLPTGTTTIPQITSVTKSNVAASAAIVQATALPGTATVNVTAVDGSTMKTYTVNYILSGPATPAPTPPARNAADVVSLFSDAYTPIVVNSQDAGYCGANSIENIQVAGDNIRRWTGNACQGIDFSGAGNHKNLSAFDHLHIDFYTEDVSLVGRVFNLKLVNFAGGAGESSSLQVNINDGTNPGITKLGSWISIDIPITAVGGLVAGSVTRDDIAQAVISSNLGKLWYDNFYVYKGSPLATGEVSAKNNLQVYPNPVAANSNFNITGKVKSVKVYSMNGQVVKTSSSSQISTQGMAKGIYIVEAIQEDGSVKRSKLIVK</sequence>